<feature type="transmembrane region" description="Helical" evidence="1">
    <location>
        <begin position="65"/>
        <end position="88"/>
    </location>
</feature>
<sequence length="92" mass="11031">MKPIIVNTLLLCPPVWFIYIWCISFFNIDINMDFMPELIWVLLFFLGTPSMWITGSIYTFYKKSWYWFGVYMFLGGIPVATYFILSFIHAYL</sequence>
<dbReference type="EMBL" id="FRFG01000011">
    <property type="protein sequence ID" value="SHO55136.1"/>
    <property type="molecule type" value="Genomic_DNA"/>
</dbReference>
<dbReference type="Proteomes" id="UP000184600">
    <property type="component" value="Unassembled WGS sequence"/>
</dbReference>
<name>A0A1M7YRG5_9VIBR</name>
<feature type="transmembrane region" description="Helical" evidence="1">
    <location>
        <begin position="6"/>
        <end position="26"/>
    </location>
</feature>
<accession>A0A1M7YRG5</accession>
<organism evidence="2 3">
    <name type="scientific">Vibrio quintilis</name>
    <dbReference type="NCBI Taxonomy" id="1117707"/>
    <lineage>
        <taxon>Bacteria</taxon>
        <taxon>Pseudomonadati</taxon>
        <taxon>Pseudomonadota</taxon>
        <taxon>Gammaproteobacteria</taxon>
        <taxon>Vibrionales</taxon>
        <taxon>Vibrionaceae</taxon>
        <taxon>Vibrio</taxon>
    </lineage>
</organism>
<keyword evidence="1" id="KW-1133">Transmembrane helix</keyword>
<protein>
    <submittedName>
        <fullName evidence="2">Uncharacterized protein</fullName>
    </submittedName>
</protein>
<gene>
    <name evidence="2" type="ORF">VQ7734_00855</name>
</gene>
<dbReference type="AlphaFoldDB" id="A0A1M7YRG5"/>
<evidence type="ECO:0000256" key="1">
    <source>
        <dbReference type="SAM" id="Phobius"/>
    </source>
</evidence>
<proteinExistence type="predicted"/>
<keyword evidence="1" id="KW-0812">Transmembrane</keyword>
<dbReference type="STRING" id="1117707.VQ7734_00855"/>
<evidence type="ECO:0000313" key="2">
    <source>
        <dbReference type="EMBL" id="SHO55136.1"/>
    </source>
</evidence>
<evidence type="ECO:0000313" key="3">
    <source>
        <dbReference type="Proteomes" id="UP000184600"/>
    </source>
</evidence>
<keyword evidence="3" id="KW-1185">Reference proteome</keyword>
<feature type="transmembrane region" description="Helical" evidence="1">
    <location>
        <begin position="38"/>
        <end position="59"/>
    </location>
</feature>
<reference evidence="3" key="1">
    <citation type="submission" date="2016-12" db="EMBL/GenBank/DDBJ databases">
        <authorList>
            <person name="Rodrigo-Torres L."/>
            <person name="Arahal R.D."/>
            <person name="Lucena T."/>
        </authorList>
    </citation>
    <scope>NUCLEOTIDE SEQUENCE [LARGE SCALE GENOMIC DNA]</scope>
</reference>
<keyword evidence="1" id="KW-0472">Membrane</keyword>